<reference evidence="2" key="1">
    <citation type="journal article" date="2013" name="Genome Announc.">
        <title>Draft Genome Sequence of Streptomyces bottropensis ATCC 25435, a Bottromycin-Producing Actinomycete.</title>
        <authorList>
            <person name="Zhang H."/>
            <person name="Zhou W."/>
            <person name="Zhuang Y."/>
            <person name="Liang X."/>
            <person name="Liu T."/>
        </authorList>
    </citation>
    <scope>NUCLEOTIDE SEQUENCE [LARGE SCALE GENOMIC DNA]</scope>
    <source>
        <strain evidence="2">ATCC 25435</strain>
    </source>
</reference>
<dbReference type="AlphaFoldDB" id="M3D9P1"/>
<dbReference type="Proteomes" id="UP000030760">
    <property type="component" value="Unassembled WGS sequence"/>
</dbReference>
<organism evidence="1 2">
    <name type="scientific">Streptomyces bottropensis ATCC 25435</name>
    <dbReference type="NCBI Taxonomy" id="1054862"/>
    <lineage>
        <taxon>Bacteria</taxon>
        <taxon>Bacillati</taxon>
        <taxon>Actinomycetota</taxon>
        <taxon>Actinomycetes</taxon>
        <taxon>Kitasatosporales</taxon>
        <taxon>Streptomycetaceae</taxon>
        <taxon>Streptomyces</taxon>
    </lineage>
</organism>
<dbReference type="EMBL" id="KB405094">
    <property type="protein sequence ID" value="EMF53002.1"/>
    <property type="molecule type" value="Genomic_DNA"/>
</dbReference>
<protein>
    <submittedName>
        <fullName evidence="1">Uncharacterized protein</fullName>
    </submittedName>
</protein>
<name>M3D9P1_9ACTN</name>
<proteinExistence type="predicted"/>
<evidence type="ECO:0000313" key="2">
    <source>
        <dbReference type="Proteomes" id="UP000030760"/>
    </source>
</evidence>
<accession>M3D9P1</accession>
<gene>
    <name evidence="1" type="ORF">SBD_6078</name>
</gene>
<evidence type="ECO:0000313" key="1">
    <source>
        <dbReference type="EMBL" id="EMF53002.1"/>
    </source>
</evidence>
<sequence>MHWGLLGPARVFSGVPARLLGDHGRSLLSGNLCSPSETTQFSCRTVARGAVICVAEGCLSAGLSRRG</sequence>